<dbReference type="InterPro" id="IPR036388">
    <property type="entry name" value="WH-like_DNA-bd_sf"/>
</dbReference>
<organism evidence="5 6">
    <name type="scientific">Paradevosia shaoguanensis</name>
    <dbReference type="NCBI Taxonomy" id="1335043"/>
    <lineage>
        <taxon>Bacteria</taxon>
        <taxon>Pseudomonadati</taxon>
        <taxon>Pseudomonadota</taxon>
        <taxon>Alphaproteobacteria</taxon>
        <taxon>Hyphomicrobiales</taxon>
        <taxon>Devosiaceae</taxon>
        <taxon>Paradevosia</taxon>
    </lineage>
</organism>
<proteinExistence type="predicted"/>
<dbReference type="PRINTS" id="PR00778">
    <property type="entry name" value="HTHARSR"/>
</dbReference>
<dbReference type="RefSeq" id="WP_035028203.1">
    <property type="nucleotide sequence ID" value="NZ_CP068983.1"/>
</dbReference>
<dbReference type="InterPro" id="IPR036390">
    <property type="entry name" value="WH_DNA-bd_sf"/>
</dbReference>
<sequence length="119" mass="12986">MTTLPHPDADQISFPEVLATLGDETRLAIIAYLARNEGQAMTCGQFYGLGSKTSLSYHLAKLREAGIVRVQPEGTRRLVTLRREDLDARFPGFLDSIIASACDVPFVVQNDEVVFGSAS</sequence>
<dbReference type="Gene3D" id="1.10.10.10">
    <property type="entry name" value="Winged helix-like DNA-binding domain superfamily/Winged helix DNA-binding domain"/>
    <property type="match status" value="1"/>
</dbReference>
<dbReference type="InterPro" id="IPR001845">
    <property type="entry name" value="HTH_ArsR_DNA-bd_dom"/>
</dbReference>
<dbReference type="AlphaFoldDB" id="A0AA41UBX3"/>
<dbReference type="SUPFAM" id="SSF46785">
    <property type="entry name" value="Winged helix' DNA-binding domain"/>
    <property type="match status" value="1"/>
</dbReference>
<dbReference type="CDD" id="cd00090">
    <property type="entry name" value="HTH_ARSR"/>
    <property type="match status" value="1"/>
</dbReference>
<keyword evidence="2" id="KW-0238">DNA-binding</keyword>
<gene>
    <name evidence="5" type="ORF">ML536_14205</name>
</gene>
<evidence type="ECO:0000256" key="1">
    <source>
        <dbReference type="ARBA" id="ARBA00023015"/>
    </source>
</evidence>
<evidence type="ECO:0000259" key="4">
    <source>
        <dbReference type="PROSITE" id="PS50987"/>
    </source>
</evidence>
<dbReference type="Pfam" id="PF12840">
    <property type="entry name" value="HTH_20"/>
    <property type="match status" value="1"/>
</dbReference>
<dbReference type="InterPro" id="IPR011991">
    <property type="entry name" value="ArsR-like_HTH"/>
</dbReference>
<comment type="caution">
    <text evidence="5">The sequence shown here is derived from an EMBL/GenBank/DDBJ whole genome shotgun (WGS) entry which is preliminary data.</text>
</comment>
<reference evidence="5" key="1">
    <citation type="submission" date="2022-03" db="EMBL/GenBank/DDBJ databases">
        <title>The complete genome sequence of a Methyloterrigena soli.</title>
        <authorList>
            <person name="Zi Z."/>
        </authorList>
    </citation>
    <scope>NUCLEOTIDE SEQUENCE</scope>
    <source>
        <strain evidence="5">M48</strain>
    </source>
</reference>
<protein>
    <submittedName>
        <fullName evidence="5">ArsR family transcriptional regulator</fullName>
    </submittedName>
</protein>
<keyword evidence="6" id="KW-1185">Reference proteome</keyword>
<dbReference type="PANTHER" id="PTHR33154">
    <property type="entry name" value="TRANSCRIPTIONAL REGULATOR, ARSR FAMILY"/>
    <property type="match status" value="1"/>
</dbReference>
<dbReference type="PANTHER" id="PTHR33154:SF12">
    <property type="entry name" value="TRANSCRIPTIONAL REGULATORY PROTEIN"/>
    <property type="match status" value="1"/>
</dbReference>
<name>A0AA41UBX3_9HYPH</name>
<evidence type="ECO:0000313" key="6">
    <source>
        <dbReference type="Proteomes" id="UP001156140"/>
    </source>
</evidence>
<accession>A0AA41UBX3</accession>
<feature type="domain" description="HTH arsR-type" evidence="4">
    <location>
        <begin position="6"/>
        <end position="101"/>
    </location>
</feature>
<evidence type="ECO:0000256" key="2">
    <source>
        <dbReference type="ARBA" id="ARBA00023125"/>
    </source>
</evidence>
<dbReference type="PROSITE" id="PS50987">
    <property type="entry name" value="HTH_ARSR_2"/>
    <property type="match status" value="1"/>
</dbReference>
<keyword evidence="3" id="KW-0804">Transcription</keyword>
<dbReference type="GO" id="GO:0003677">
    <property type="term" value="F:DNA binding"/>
    <property type="evidence" value="ECO:0007669"/>
    <property type="project" value="UniProtKB-KW"/>
</dbReference>
<keyword evidence="1" id="KW-0805">Transcription regulation</keyword>
<dbReference type="SMART" id="SM00418">
    <property type="entry name" value="HTH_ARSR"/>
    <property type="match status" value="1"/>
</dbReference>
<dbReference type="Proteomes" id="UP001156140">
    <property type="component" value="Unassembled WGS sequence"/>
</dbReference>
<evidence type="ECO:0000313" key="5">
    <source>
        <dbReference type="EMBL" id="MCI0127978.1"/>
    </source>
</evidence>
<evidence type="ECO:0000256" key="3">
    <source>
        <dbReference type="ARBA" id="ARBA00023163"/>
    </source>
</evidence>
<dbReference type="GO" id="GO:0003700">
    <property type="term" value="F:DNA-binding transcription factor activity"/>
    <property type="evidence" value="ECO:0007669"/>
    <property type="project" value="InterPro"/>
</dbReference>
<dbReference type="InterPro" id="IPR051081">
    <property type="entry name" value="HTH_MetalResp_TranReg"/>
</dbReference>
<dbReference type="EMBL" id="JALAZD010000001">
    <property type="protein sequence ID" value="MCI0127978.1"/>
    <property type="molecule type" value="Genomic_DNA"/>
</dbReference>